<reference evidence="3 4" key="1">
    <citation type="journal article" date="2018" name="Cell">
        <title>The Chara Genome: Secondary Complexity and Implications for Plant Terrestrialization.</title>
        <authorList>
            <person name="Nishiyama T."/>
            <person name="Sakayama H."/>
            <person name="Vries J.D."/>
            <person name="Buschmann H."/>
            <person name="Saint-Marcoux D."/>
            <person name="Ullrich K.K."/>
            <person name="Haas F.B."/>
            <person name="Vanderstraeten L."/>
            <person name="Becker D."/>
            <person name="Lang D."/>
            <person name="Vosolsobe S."/>
            <person name="Rombauts S."/>
            <person name="Wilhelmsson P.K.I."/>
            <person name="Janitza P."/>
            <person name="Kern R."/>
            <person name="Heyl A."/>
            <person name="Rumpler F."/>
            <person name="Villalobos L.I.A.C."/>
            <person name="Clay J.M."/>
            <person name="Skokan R."/>
            <person name="Toyoda A."/>
            <person name="Suzuki Y."/>
            <person name="Kagoshima H."/>
            <person name="Schijlen E."/>
            <person name="Tajeshwar N."/>
            <person name="Catarino B."/>
            <person name="Hetherington A.J."/>
            <person name="Saltykova A."/>
            <person name="Bonnot C."/>
            <person name="Breuninger H."/>
            <person name="Symeonidi A."/>
            <person name="Radhakrishnan G.V."/>
            <person name="Van Nieuwerburgh F."/>
            <person name="Deforce D."/>
            <person name="Chang C."/>
            <person name="Karol K.G."/>
            <person name="Hedrich R."/>
            <person name="Ulvskov P."/>
            <person name="Glockner G."/>
            <person name="Delwiche C.F."/>
            <person name="Petrasek J."/>
            <person name="Van de Peer Y."/>
            <person name="Friml J."/>
            <person name="Beilby M."/>
            <person name="Dolan L."/>
            <person name="Kohara Y."/>
            <person name="Sugano S."/>
            <person name="Fujiyama A."/>
            <person name="Delaux P.-M."/>
            <person name="Quint M."/>
            <person name="TheiBen G."/>
            <person name="Hagemann M."/>
            <person name="Harholt J."/>
            <person name="Dunand C."/>
            <person name="Zachgo S."/>
            <person name="Langdale J."/>
            <person name="Maumus F."/>
            <person name="Straeten D.V.D."/>
            <person name="Gould S.B."/>
            <person name="Rensing S.A."/>
        </authorList>
    </citation>
    <scope>NUCLEOTIDE SEQUENCE [LARGE SCALE GENOMIC DNA]</scope>
    <source>
        <strain evidence="3 4">S276</strain>
    </source>
</reference>
<feature type="compositionally biased region" description="Basic and acidic residues" evidence="1">
    <location>
        <begin position="742"/>
        <end position="754"/>
    </location>
</feature>
<dbReference type="SUPFAM" id="SSF53098">
    <property type="entry name" value="Ribonuclease H-like"/>
    <property type="match status" value="1"/>
</dbReference>
<dbReference type="EMBL" id="BFEA01000297">
    <property type="protein sequence ID" value="GBG78527.1"/>
    <property type="molecule type" value="Genomic_DNA"/>
</dbReference>
<protein>
    <recommendedName>
        <fullName evidence="5">DUF659 domain-containing protein</fullName>
    </recommendedName>
</protein>
<feature type="compositionally biased region" description="Basic and acidic residues" evidence="1">
    <location>
        <begin position="52"/>
        <end position="62"/>
    </location>
</feature>
<evidence type="ECO:0000313" key="4">
    <source>
        <dbReference type="Proteomes" id="UP000265515"/>
    </source>
</evidence>
<dbReference type="Gramene" id="GBG78527">
    <property type="protein sequence ID" value="GBG78527"/>
    <property type="gene ID" value="CBR_g27752"/>
</dbReference>
<feature type="transmembrane region" description="Helical" evidence="2">
    <location>
        <begin position="16"/>
        <end position="37"/>
    </location>
</feature>
<evidence type="ECO:0000313" key="3">
    <source>
        <dbReference type="EMBL" id="GBG78527.1"/>
    </source>
</evidence>
<gene>
    <name evidence="3" type="ORF">CBR_g27752</name>
</gene>
<evidence type="ECO:0000256" key="1">
    <source>
        <dbReference type="SAM" id="MobiDB-lite"/>
    </source>
</evidence>
<comment type="caution">
    <text evidence="3">The sequence shown here is derived from an EMBL/GenBank/DDBJ whole genome shotgun (WGS) entry which is preliminary data.</text>
</comment>
<sequence>MAFFTPWDVYPSYRKFALFVFFVLIAGYAVLAILSTINGCPPVAEDPVDLEPDQHTEGEGGHDTPSSRADYRAGPAPEEGSGIGLGSTSIRNIAARTCMDDEMPSEIAEHLQGPVLASARPPRPPSAGAGRQQTSMATFIVDELQKEFDQAITSFFFENAIAFNAARSNSYKNMERIMNEAARSRKMLKQPGYNFLRTKALPAEYKTMDTDLDKIREPWDVTGLTLMTDGEGQVGSSFGEDVGGGQQGVGGAHTVNAICTDSAQVNISARKMLADHDDPAIRSIPWVPCACHVCNLLMCDIASVPWIGEVILQGREITSFIKRHQRALAMFRRAGREYKTQLGIKDGRPLELIQPGETRFGANFVMLQRLREVEAVLLATVSHARWDDSPWDRTAASRARACKDLIRDLAWWLAVERACTLLQPVYSLMRDMDRDGRMGMQVWSLGITLQKRMAVLPMDCETRAIVMKKVKDRVQMMALPMRAAAWMLYPLHRLPRLFDDLESVEIMNTLAHFAAVYTKNSKDYKECWRSLESFHHKTPEWVRPNPEEALACTHKIAVAVLSMWTTASPCERNWSTFDLIHTKRRNLLSPENFQMLVFIHWNKKLLRMSKMKIGFVNTELLEWETQEDLAPYDGFMQDGEYDPKEVKRRAANWSKSRGRRSKSTKFDIRELEEERVDDGAWLLDLSYRPRCLADHDRGKTVVDVDDEQPSHDSEDDDELVRVELVDRRSTMRSGGGSSSSSPRDHITMPEEGIRSRRTARGTTPGGSAHVPHDSDAVEADASVGADMDDPIAVAPAEADAVIDVRGDDPVDEHGDDPAGATVTDGVVGAVDDGAVGADTGTDDGPIASGNGFSTPDPGLRLGERFASLLSHVAPIAPCGSAQDFCKHLASMSPMRTDDESNTPDWARFSGPTPPTLWLNEDIPLTFQIYENPMVSTSVRNTSPLLPYMYVCPSSRHYTFSPVVAGCGEDVLRNLEPISISDRHPFLTSGTCMNQSKVVLAAENSSFVTDGNCSVGIASIKVLDRLLRAPLEMTCVTFFFRYPAALKRIDWLGEFYVLYNLTLNPASNPPMNKTGLISKSLVAYFSDTGNSTLESEACFIRDKRVRDLENSPERFEQGGVILPENKRSDFSLVRRVRKFIAGVHSVQYMVDSGGVVSYDVPEPGLVGSLAAEHGNLSVVANGLSGVLMNVGINFDEIGERETDIRTGLFTLLGTLGGQVTWFTAALALIFIEERDGPYMTISFPFRMLLKLFYKAMRKEDRARQSSLRADPSGGEEVF</sequence>
<feature type="region of interest" description="Disordered" evidence="1">
    <location>
        <begin position="726"/>
        <end position="774"/>
    </location>
</feature>
<evidence type="ECO:0000256" key="2">
    <source>
        <dbReference type="SAM" id="Phobius"/>
    </source>
</evidence>
<evidence type="ECO:0008006" key="5">
    <source>
        <dbReference type="Google" id="ProtNLM"/>
    </source>
</evidence>
<dbReference type="InterPro" id="IPR012337">
    <property type="entry name" value="RNaseH-like_sf"/>
</dbReference>
<feature type="region of interest" description="Disordered" evidence="1">
    <location>
        <begin position="45"/>
        <end position="86"/>
    </location>
</feature>
<dbReference type="Proteomes" id="UP000265515">
    <property type="component" value="Unassembled WGS sequence"/>
</dbReference>
<dbReference type="AlphaFoldDB" id="A0A388L8A2"/>
<dbReference type="OrthoDB" id="1607513at2759"/>
<dbReference type="PANTHER" id="PTHR32166">
    <property type="entry name" value="OSJNBA0013A04.12 PROTEIN"/>
    <property type="match status" value="1"/>
</dbReference>
<keyword evidence="2" id="KW-0812">Transmembrane</keyword>
<accession>A0A388L8A2</accession>
<keyword evidence="2" id="KW-1133">Transmembrane helix</keyword>
<proteinExistence type="predicted"/>
<keyword evidence="2" id="KW-0472">Membrane</keyword>
<name>A0A388L8A2_CHABU</name>
<keyword evidence="4" id="KW-1185">Reference proteome</keyword>
<organism evidence="3 4">
    <name type="scientific">Chara braunii</name>
    <name type="common">Braun's stonewort</name>
    <dbReference type="NCBI Taxonomy" id="69332"/>
    <lineage>
        <taxon>Eukaryota</taxon>
        <taxon>Viridiplantae</taxon>
        <taxon>Streptophyta</taxon>
        <taxon>Charophyceae</taxon>
        <taxon>Charales</taxon>
        <taxon>Characeae</taxon>
        <taxon>Chara</taxon>
    </lineage>
</organism>
<dbReference type="PANTHER" id="PTHR32166:SF123">
    <property type="entry name" value="BED-TYPE DOMAIN-CONTAINING PROTEIN"/>
    <property type="match status" value="1"/>
</dbReference>